<keyword evidence="3" id="KW-0862">Zinc</keyword>
<evidence type="ECO:0000259" key="5">
    <source>
        <dbReference type="PROSITE" id="PS50865"/>
    </source>
</evidence>
<dbReference type="InterPro" id="IPR046824">
    <property type="entry name" value="Mss51-like_C"/>
</dbReference>
<feature type="domain" description="MYND-type" evidence="5">
    <location>
        <begin position="122"/>
        <end position="160"/>
    </location>
</feature>
<dbReference type="InterPro" id="IPR052839">
    <property type="entry name" value="Mito_gene_expr_regulator"/>
</dbReference>
<evidence type="ECO:0000256" key="1">
    <source>
        <dbReference type="ARBA" id="ARBA00022723"/>
    </source>
</evidence>
<dbReference type="Gene3D" id="6.10.140.2220">
    <property type="match status" value="1"/>
</dbReference>
<protein>
    <recommendedName>
        <fullName evidence="5">MYND-type domain-containing protein</fullName>
    </recommendedName>
</protein>
<gene>
    <name evidence="6" type="primary">MSS51</name>
    <name evidence="6" type="ORF">GWK47_046346</name>
</gene>
<evidence type="ECO:0000256" key="4">
    <source>
        <dbReference type="PROSITE-ProRule" id="PRU00134"/>
    </source>
</evidence>
<accession>A0A8J4Y6H3</accession>
<reference evidence="6" key="1">
    <citation type="submission" date="2020-07" db="EMBL/GenBank/DDBJ databases">
        <title>The High-quality genome of the commercially important snow crab, Chionoecetes opilio.</title>
        <authorList>
            <person name="Jeong J.-H."/>
            <person name="Ryu S."/>
        </authorList>
    </citation>
    <scope>NUCLEOTIDE SEQUENCE</scope>
    <source>
        <strain evidence="6">MADBK_172401_WGS</strain>
        <tissue evidence="6">Digestive gland</tissue>
    </source>
</reference>
<evidence type="ECO:0000256" key="2">
    <source>
        <dbReference type="ARBA" id="ARBA00022771"/>
    </source>
</evidence>
<comment type="caution">
    <text evidence="6">The sequence shown here is derived from an EMBL/GenBank/DDBJ whole genome shotgun (WGS) entry which is preliminary data.</text>
</comment>
<proteinExistence type="predicted"/>
<evidence type="ECO:0000313" key="7">
    <source>
        <dbReference type="Proteomes" id="UP000770661"/>
    </source>
</evidence>
<dbReference type="PROSITE" id="PS01360">
    <property type="entry name" value="ZF_MYND_1"/>
    <property type="match status" value="1"/>
</dbReference>
<sequence>MPGCTMYQTHDHTRIHQLQLKQSPQWIKEQEPLSGYSGDHPQLRQLTDGILQRFTVMAFEVGEYPPMNFREKYKCYLAPQGYLLPPHVVFGKNKNLGSTAEVAIRKAFKITMKKLKKMRSSCAACGKKEGVSLGCEGCGAVRYCCEECQSSRLTSHALVCHHLKEELLDQVVECLPSPLTPTPDILRGRGGVVKDWRDWFCNHTTLAPAFTQKTPVIRMWWEYTGLPIPEAPEVEASLWRIYSNAFTTPITIGLCATWFPGLTTSTSTSSTSIKSKEEFHIHLLGADEPEVRAVQEGIIQSHRAAVERLFSLGKDINRAKRSSLSDENFNMVMFMKGNMLQNLIASRIIGRPLVVTLVAPDLVQHPQTLTWSHSSPHRCGDVKAIAYPGLYHHYWEDHIVSDKTKTRRPDVALAIHPGVHTDAMMALWQPTLLLLARERVPLAMTTYNLTEYDETVEKLAPLGFNMIRQGKNTLGSLHIKQTPYEPDHVWAANSFLIAIDNRTSDGQEGSGVLE</sequence>
<organism evidence="6 7">
    <name type="scientific">Chionoecetes opilio</name>
    <name type="common">Atlantic snow crab</name>
    <name type="synonym">Cancer opilio</name>
    <dbReference type="NCBI Taxonomy" id="41210"/>
    <lineage>
        <taxon>Eukaryota</taxon>
        <taxon>Metazoa</taxon>
        <taxon>Ecdysozoa</taxon>
        <taxon>Arthropoda</taxon>
        <taxon>Crustacea</taxon>
        <taxon>Multicrustacea</taxon>
        <taxon>Malacostraca</taxon>
        <taxon>Eumalacostraca</taxon>
        <taxon>Eucarida</taxon>
        <taxon>Decapoda</taxon>
        <taxon>Pleocyemata</taxon>
        <taxon>Brachyura</taxon>
        <taxon>Eubrachyura</taxon>
        <taxon>Majoidea</taxon>
        <taxon>Majidae</taxon>
        <taxon>Chionoecetes</taxon>
    </lineage>
</organism>
<dbReference type="AlphaFoldDB" id="A0A8J4Y6H3"/>
<name>A0A8J4Y6H3_CHIOP</name>
<dbReference type="GO" id="GO:0008270">
    <property type="term" value="F:zinc ion binding"/>
    <property type="evidence" value="ECO:0007669"/>
    <property type="project" value="UniProtKB-KW"/>
</dbReference>
<dbReference type="SUPFAM" id="SSF144232">
    <property type="entry name" value="HIT/MYND zinc finger-like"/>
    <property type="match status" value="1"/>
</dbReference>
<dbReference type="Pfam" id="PF01753">
    <property type="entry name" value="zf-MYND"/>
    <property type="match status" value="1"/>
</dbReference>
<dbReference type="PROSITE" id="PS50865">
    <property type="entry name" value="ZF_MYND_2"/>
    <property type="match status" value="1"/>
</dbReference>
<keyword evidence="2 4" id="KW-0863">Zinc-finger</keyword>
<dbReference type="PANTHER" id="PTHR46920:SF1">
    <property type="entry name" value="PROTEIN MSS51 HOMOLOG, MITOCHONDRIAL-RELATED"/>
    <property type="match status" value="1"/>
</dbReference>
<dbReference type="Proteomes" id="UP000770661">
    <property type="component" value="Unassembled WGS sequence"/>
</dbReference>
<dbReference type="OrthoDB" id="5282002at2759"/>
<evidence type="ECO:0000256" key="3">
    <source>
        <dbReference type="ARBA" id="ARBA00022833"/>
    </source>
</evidence>
<dbReference type="Pfam" id="PF20179">
    <property type="entry name" value="MSS51_C"/>
    <property type="match status" value="1"/>
</dbReference>
<keyword evidence="7" id="KW-1185">Reference proteome</keyword>
<dbReference type="PANTHER" id="PTHR46920">
    <property type="match status" value="1"/>
</dbReference>
<dbReference type="InterPro" id="IPR002893">
    <property type="entry name" value="Znf_MYND"/>
</dbReference>
<evidence type="ECO:0000313" key="6">
    <source>
        <dbReference type="EMBL" id="KAG0721492.1"/>
    </source>
</evidence>
<dbReference type="EMBL" id="JACEEZ010011040">
    <property type="protein sequence ID" value="KAG0721492.1"/>
    <property type="molecule type" value="Genomic_DNA"/>
</dbReference>
<keyword evidence="1" id="KW-0479">Metal-binding</keyword>